<evidence type="ECO:0000313" key="2">
    <source>
        <dbReference type="EMBL" id="MBE0384356.1"/>
    </source>
</evidence>
<sequence>MLTQYFDTDPEWLLGILFSTGLVFCLINFKVSQGSFFCANILKFYALFLAVICLPAFIILEGNGYYIATVINIAFMLLSFYLIKGEKYQGLIKYQYDFFKDIKDARAAVEKEMSKGNRRNKK</sequence>
<reference evidence="2 3" key="1">
    <citation type="submission" date="2015-06" db="EMBL/GenBank/DDBJ databases">
        <title>Genome sequence of Pseudoalteromonas carrageenovora.</title>
        <authorList>
            <person name="Xie B.-B."/>
            <person name="Rong J.-C."/>
            <person name="Qin Q.-L."/>
            <person name="Zhang Y.-Z."/>
        </authorList>
    </citation>
    <scope>NUCLEOTIDE SEQUENCE [LARGE SCALE GENOMIC DNA]</scope>
    <source>
        <strain evidence="2 3">IAM 12662</strain>
    </source>
</reference>
<evidence type="ECO:0000313" key="3">
    <source>
        <dbReference type="Proteomes" id="UP000615003"/>
    </source>
</evidence>
<keyword evidence="1" id="KW-0812">Transmembrane</keyword>
<feature type="transmembrane region" description="Helical" evidence="1">
    <location>
        <begin position="12"/>
        <end position="29"/>
    </location>
</feature>
<protein>
    <submittedName>
        <fullName evidence="2">Uncharacterized protein</fullName>
    </submittedName>
</protein>
<organism evidence="2 3">
    <name type="scientific">Pseudoalteromonas carrageenovora IAM 12662</name>
    <dbReference type="NCBI Taxonomy" id="1314868"/>
    <lineage>
        <taxon>Bacteria</taxon>
        <taxon>Pseudomonadati</taxon>
        <taxon>Pseudomonadota</taxon>
        <taxon>Gammaproteobacteria</taxon>
        <taxon>Alteromonadales</taxon>
        <taxon>Pseudoalteromonadaceae</taxon>
        <taxon>Pseudoalteromonas</taxon>
    </lineage>
</organism>
<feature type="transmembrane region" description="Helical" evidence="1">
    <location>
        <begin position="65"/>
        <end position="83"/>
    </location>
</feature>
<feature type="transmembrane region" description="Helical" evidence="1">
    <location>
        <begin position="41"/>
        <end position="59"/>
    </location>
</feature>
<keyword evidence="1" id="KW-0472">Membrane</keyword>
<proteinExistence type="predicted"/>
<name>A0ABR9EUX3_PSEVC</name>
<accession>A0ABR9EUX3</accession>
<evidence type="ECO:0000256" key="1">
    <source>
        <dbReference type="SAM" id="Phobius"/>
    </source>
</evidence>
<comment type="caution">
    <text evidence="2">The sequence shown here is derived from an EMBL/GenBank/DDBJ whole genome shotgun (WGS) entry which is preliminary data.</text>
</comment>
<gene>
    <name evidence="2" type="ORF">PCARR_b0320</name>
</gene>
<dbReference type="Proteomes" id="UP000615003">
    <property type="component" value="Unassembled WGS sequence"/>
</dbReference>
<keyword evidence="1" id="KW-1133">Transmembrane helix</keyword>
<keyword evidence="3" id="KW-1185">Reference proteome</keyword>
<dbReference type="EMBL" id="AQGW01000025">
    <property type="protein sequence ID" value="MBE0384356.1"/>
    <property type="molecule type" value="Genomic_DNA"/>
</dbReference>